<sequence length="351" mass="39689">MQDQTIKIDARVGHLHFIDDATGDVIRSYGGRIEGVLDGKKFSVIVGKSWLNLLSRIRVVSRLLRIHRINVLRVSKTKLLIIYMNEVFVYELPTRTLTKVYRFPLTHYVHTQSISVHEGRIVIGEYGNIGRSKSVGALISLDGGTTWNYKSLFEQGLVKNILAIRYDVHDQHYWIFTGDSNSESGIYLFDQNFKLQKTVGIGLAFRAISSFHLADKVVWLTNNPFGTSKVQTYDRSSGTTSTGQSLPGPVWYSTQLGTNVYCCTAAEDVAGDAGDHVYVLQSCDYIHWDVLYQFKKDRMNKRLFLYGLGTFPQMGETNSMAYLNLDAVEDFDGCVIQFKCPVVSFFNSELP</sequence>
<accession>A0A923IA40</accession>
<protein>
    <submittedName>
        <fullName evidence="1">Uncharacterized protein</fullName>
    </submittedName>
</protein>
<comment type="caution">
    <text evidence="1">The sequence shown here is derived from an EMBL/GenBank/DDBJ whole genome shotgun (WGS) entry which is preliminary data.</text>
</comment>
<dbReference type="RefSeq" id="WP_186881901.1">
    <property type="nucleotide sequence ID" value="NZ_JACOGG010000014.1"/>
</dbReference>
<proteinExistence type="predicted"/>
<reference evidence="1" key="1">
    <citation type="submission" date="2020-08" db="EMBL/GenBank/DDBJ databases">
        <title>Novel species isolated from subtropical streams in China.</title>
        <authorList>
            <person name="Lu H."/>
        </authorList>
    </citation>
    <scope>NUCLEOTIDE SEQUENCE</scope>
    <source>
        <strain evidence="1">CY7W</strain>
    </source>
</reference>
<evidence type="ECO:0000313" key="1">
    <source>
        <dbReference type="EMBL" id="MBC3936343.1"/>
    </source>
</evidence>
<dbReference type="AlphaFoldDB" id="A0A923IA40"/>
<keyword evidence="2" id="KW-1185">Reference proteome</keyword>
<dbReference type="SUPFAM" id="SSF69304">
    <property type="entry name" value="Tricorn protease N-terminal domain"/>
    <property type="match status" value="1"/>
</dbReference>
<organism evidence="1 2">
    <name type="scientific">Undibacterium rugosum</name>
    <dbReference type="NCBI Taxonomy" id="2762291"/>
    <lineage>
        <taxon>Bacteria</taxon>
        <taxon>Pseudomonadati</taxon>
        <taxon>Pseudomonadota</taxon>
        <taxon>Betaproteobacteria</taxon>
        <taxon>Burkholderiales</taxon>
        <taxon>Oxalobacteraceae</taxon>
        <taxon>Undibacterium</taxon>
    </lineage>
</organism>
<gene>
    <name evidence="1" type="ORF">H8K47_13305</name>
</gene>
<dbReference type="EMBL" id="JACOGG010000014">
    <property type="protein sequence ID" value="MBC3936343.1"/>
    <property type="molecule type" value="Genomic_DNA"/>
</dbReference>
<name>A0A923IA40_9BURK</name>
<dbReference type="Proteomes" id="UP000612361">
    <property type="component" value="Unassembled WGS sequence"/>
</dbReference>
<evidence type="ECO:0000313" key="2">
    <source>
        <dbReference type="Proteomes" id="UP000612361"/>
    </source>
</evidence>